<feature type="transmembrane region" description="Helical" evidence="1">
    <location>
        <begin position="293"/>
        <end position="314"/>
    </location>
</feature>
<dbReference type="Pfam" id="PF16555">
    <property type="entry name" value="GramPos_pilinD1"/>
    <property type="match status" value="1"/>
</dbReference>
<gene>
    <name evidence="5" type="ORF">OCV99_00135</name>
</gene>
<organism evidence="5 6">
    <name type="scientific">Dorea acetigenes</name>
    <dbReference type="NCBI Taxonomy" id="2981787"/>
    <lineage>
        <taxon>Bacteria</taxon>
        <taxon>Bacillati</taxon>
        <taxon>Bacillota</taxon>
        <taxon>Clostridia</taxon>
        <taxon>Lachnospirales</taxon>
        <taxon>Lachnospiraceae</taxon>
        <taxon>Dorea</taxon>
    </lineage>
</organism>
<dbReference type="Pfam" id="PF05738">
    <property type="entry name" value="Cna_B"/>
    <property type="match status" value="1"/>
</dbReference>
<keyword evidence="2" id="KW-0732">Signal</keyword>
<reference evidence="5 6" key="1">
    <citation type="journal article" date="2021" name="ISME Commun">
        <title>Automated analysis of genomic sequences facilitates high-throughput and comprehensive description of bacteria.</title>
        <authorList>
            <person name="Hitch T.C.A."/>
        </authorList>
    </citation>
    <scope>NUCLEOTIDE SEQUENCE [LARGE SCALE GENOMIC DNA]</scope>
    <source>
        <strain evidence="5 6">Sanger_03</strain>
    </source>
</reference>
<keyword evidence="1" id="KW-1133">Transmembrane helix</keyword>
<evidence type="ECO:0000256" key="2">
    <source>
        <dbReference type="SAM" id="SignalP"/>
    </source>
</evidence>
<accession>A0ABT2RHZ8</accession>
<proteinExistence type="predicted"/>
<protein>
    <submittedName>
        <fullName evidence="5">Cna B-type domain-containing protein</fullName>
    </submittedName>
</protein>
<dbReference type="InterPro" id="IPR032364">
    <property type="entry name" value="GramPos_pilinD1_N"/>
</dbReference>
<name>A0ABT2RHZ8_9FIRM</name>
<keyword evidence="1" id="KW-0472">Membrane</keyword>
<dbReference type="EMBL" id="JAOQJU010000001">
    <property type="protein sequence ID" value="MCU6684975.1"/>
    <property type="molecule type" value="Genomic_DNA"/>
</dbReference>
<evidence type="ECO:0000259" key="4">
    <source>
        <dbReference type="Pfam" id="PF16555"/>
    </source>
</evidence>
<dbReference type="Gene3D" id="2.60.40.1140">
    <property type="entry name" value="Collagen-binding surface protein Cna, B-type domain"/>
    <property type="match status" value="1"/>
</dbReference>
<feature type="domain" description="CNA-B" evidence="3">
    <location>
        <begin position="190"/>
        <end position="269"/>
    </location>
</feature>
<feature type="domain" description="Gram-positive pilin subunit D1 N-terminal" evidence="4">
    <location>
        <begin position="22"/>
        <end position="176"/>
    </location>
</feature>
<dbReference type="Proteomes" id="UP001652431">
    <property type="component" value="Unassembled WGS sequence"/>
</dbReference>
<feature type="signal peptide" evidence="2">
    <location>
        <begin position="1"/>
        <end position="27"/>
    </location>
</feature>
<evidence type="ECO:0000259" key="3">
    <source>
        <dbReference type="Pfam" id="PF05738"/>
    </source>
</evidence>
<dbReference type="Gene3D" id="2.60.40.10">
    <property type="entry name" value="Immunoglobulins"/>
    <property type="match status" value="1"/>
</dbReference>
<keyword evidence="1" id="KW-0812">Transmembrane</keyword>
<evidence type="ECO:0000256" key="1">
    <source>
        <dbReference type="SAM" id="Phobius"/>
    </source>
</evidence>
<evidence type="ECO:0000313" key="5">
    <source>
        <dbReference type="EMBL" id="MCU6684975.1"/>
    </source>
</evidence>
<dbReference type="InterPro" id="IPR008454">
    <property type="entry name" value="Collagen-bd_Cna-like_B-typ_dom"/>
</dbReference>
<feature type="chain" id="PRO_5045569740" evidence="2">
    <location>
        <begin position="28"/>
        <end position="323"/>
    </location>
</feature>
<keyword evidence="6" id="KW-1185">Reference proteome</keyword>
<evidence type="ECO:0000313" key="6">
    <source>
        <dbReference type="Proteomes" id="UP001652431"/>
    </source>
</evidence>
<dbReference type="SUPFAM" id="SSF49478">
    <property type="entry name" value="Cna protein B-type domain"/>
    <property type="match status" value="1"/>
</dbReference>
<sequence length="323" mass="36310">MKTRKSVVILLLSILAALRFFPTQAMAADRMDPGQEVSLTLSYLDEGIPLAGAEFDLHLIATVDDYGELTISETFRQFNVDIRGENDDAWKALASTLEGFVLRDKITPVDSGSTNEQGTLVFPRQGGRLAWGLYLVQGHRHIQGGYVYDAAPFVVMLPSWDREVNEWVYDVTVNPKYSSQPESDDRITRKVLKVWKDEGNEKSRPEEVIVQLLQDGAVYDTVALNAANNWRYTWENLDGNSRWTMVEKEMDDYTVTVTREGVTFVVTNTYTGDTPAAPPGKPAEPKLPQTGQLWWPVPFLLAVGILLVLIGLICRRGIENEER</sequence>
<dbReference type="InterPro" id="IPR013783">
    <property type="entry name" value="Ig-like_fold"/>
</dbReference>
<dbReference type="CDD" id="cd00222">
    <property type="entry name" value="CollagenBindB"/>
    <property type="match status" value="1"/>
</dbReference>
<comment type="caution">
    <text evidence="5">The sequence shown here is derived from an EMBL/GenBank/DDBJ whole genome shotgun (WGS) entry which is preliminary data.</text>
</comment>
<dbReference type="RefSeq" id="WP_262574403.1">
    <property type="nucleotide sequence ID" value="NZ_JAOQJU010000001.1"/>
</dbReference>